<keyword evidence="2" id="KW-1185">Reference proteome</keyword>
<dbReference type="GeneID" id="14406470"/>
<dbReference type="RefSeq" id="WP_015325296.1">
    <property type="nucleotide sequence ID" value="NC_019977.1"/>
</dbReference>
<evidence type="ECO:0000313" key="2">
    <source>
        <dbReference type="Proteomes" id="UP000010866"/>
    </source>
</evidence>
<dbReference type="InterPro" id="IPR054227">
    <property type="entry name" value="DUF6951"/>
</dbReference>
<dbReference type="Proteomes" id="UP000010866">
    <property type="component" value="Chromosome"/>
</dbReference>
<gene>
    <name evidence="1" type="ordered locus">Metho_1957</name>
</gene>
<dbReference type="STRING" id="867904.Metho_1957"/>
<accession>L0KYE5</accession>
<dbReference type="EMBL" id="CP003362">
    <property type="protein sequence ID" value="AGB50131.1"/>
    <property type="molecule type" value="Genomic_DNA"/>
</dbReference>
<reference evidence="2" key="1">
    <citation type="submission" date="2012-02" db="EMBL/GenBank/DDBJ databases">
        <title>Complete sequence of chromosome of Methanomethylovorans hollandica DSM 15978.</title>
        <authorList>
            <person name="Lucas S."/>
            <person name="Copeland A."/>
            <person name="Lapidus A."/>
            <person name="Glavina del Rio T."/>
            <person name="Dalin E."/>
            <person name="Tice H."/>
            <person name="Bruce D."/>
            <person name="Goodwin L."/>
            <person name="Pitluck S."/>
            <person name="Peters L."/>
            <person name="Mikhailova N."/>
            <person name="Held B."/>
            <person name="Kyrpides N."/>
            <person name="Mavromatis K."/>
            <person name="Ivanova N."/>
            <person name="Brettin T."/>
            <person name="Detter J.C."/>
            <person name="Han C."/>
            <person name="Larimer F."/>
            <person name="Land M."/>
            <person name="Hauser L."/>
            <person name="Markowitz V."/>
            <person name="Cheng J.-F."/>
            <person name="Hugenholtz P."/>
            <person name="Woyke T."/>
            <person name="Wu D."/>
            <person name="Spring S."/>
            <person name="Schroeder M."/>
            <person name="Brambilla E."/>
            <person name="Klenk H.-P."/>
            <person name="Eisen J.A."/>
        </authorList>
    </citation>
    <scope>NUCLEOTIDE SEQUENCE [LARGE SCALE GENOMIC DNA]</scope>
    <source>
        <strain evidence="2">DSM 15978 / NBRC 107637 / DMS1</strain>
    </source>
</reference>
<name>L0KYE5_METHD</name>
<dbReference type="Pfam" id="PF22263">
    <property type="entry name" value="DUF6951"/>
    <property type="match status" value="1"/>
</dbReference>
<organism evidence="1 2">
    <name type="scientific">Methanomethylovorans hollandica (strain DSM 15978 / NBRC 107637 / DMS1)</name>
    <dbReference type="NCBI Taxonomy" id="867904"/>
    <lineage>
        <taxon>Archaea</taxon>
        <taxon>Methanobacteriati</taxon>
        <taxon>Methanobacteriota</taxon>
        <taxon>Stenosarchaea group</taxon>
        <taxon>Methanomicrobia</taxon>
        <taxon>Methanosarcinales</taxon>
        <taxon>Methanosarcinaceae</taxon>
        <taxon>Methanomethylovorans</taxon>
    </lineage>
</organism>
<dbReference type="OrthoDB" id="52877at2157"/>
<dbReference type="HOGENOM" id="CLU_145178_0_0_2"/>
<dbReference type="KEGG" id="mhz:Metho_1957"/>
<dbReference type="AlphaFoldDB" id="L0KYE5"/>
<evidence type="ECO:0000313" key="1">
    <source>
        <dbReference type="EMBL" id="AGB50131.1"/>
    </source>
</evidence>
<proteinExistence type="predicted"/>
<protein>
    <submittedName>
        <fullName evidence="1">Uncharacterized protein</fullName>
    </submittedName>
</protein>
<sequence length="104" mass="11332">MTDVTINSRICGYVHEVSGKIDGNKVLIEIETPCNVVKNIAHMEVPLEGIHGIKDNYVLEKASHAPCCDTCLVPIGVLHVCKLEAGYISKSLAKNIGDINIEFK</sequence>